<organism evidence="2 3">
    <name type="scientific">Paramecium primaurelia</name>
    <dbReference type="NCBI Taxonomy" id="5886"/>
    <lineage>
        <taxon>Eukaryota</taxon>
        <taxon>Sar</taxon>
        <taxon>Alveolata</taxon>
        <taxon>Ciliophora</taxon>
        <taxon>Intramacronucleata</taxon>
        <taxon>Oligohymenophorea</taxon>
        <taxon>Peniculida</taxon>
        <taxon>Parameciidae</taxon>
        <taxon>Paramecium</taxon>
    </lineage>
</organism>
<sequence length="52" mass="5682">MIQSLKKRPTQANLQQQKRVRPVSPQRKEPKQLPNAGSGQDGSQQAKGGSTI</sequence>
<feature type="compositionally biased region" description="Polar residues" evidence="1">
    <location>
        <begin position="35"/>
        <end position="52"/>
    </location>
</feature>
<dbReference type="AlphaFoldDB" id="A0A8S1NHU8"/>
<reference evidence="2" key="1">
    <citation type="submission" date="2021-01" db="EMBL/GenBank/DDBJ databases">
        <authorList>
            <consortium name="Genoscope - CEA"/>
            <person name="William W."/>
        </authorList>
    </citation>
    <scope>NUCLEOTIDE SEQUENCE</scope>
</reference>
<comment type="caution">
    <text evidence="2">The sequence shown here is derived from an EMBL/GenBank/DDBJ whole genome shotgun (WGS) entry which is preliminary data.</text>
</comment>
<gene>
    <name evidence="2" type="ORF">PPRIM_AZ9-3.1.T0880201</name>
</gene>
<proteinExistence type="predicted"/>
<dbReference type="EMBL" id="CAJJDM010000091">
    <property type="protein sequence ID" value="CAD8091672.1"/>
    <property type="molecule type" value="Genomic_DNA"/>
</dbReference>
<evidence type="ECO:0000313" key="3">
    <source>
        <dbReference type="Proteomes" id="UP000688137"/>
    </source>
</evidence>
<protein>
    <submittedName>
        <fullName evidence="2">Uncharacterized protein</fullName>
    </submittedName>
</protein>
<feature type="region of interest" description="Disordered" evidence="1">
    <location>
        <begin position="1"/>
        <end position="52"/>
    </location>
</feature>
<accession>A0A8S1NHU8</accession>
<evidence type="ECO:0000256" key="1">
    <source>
        <dbReference type="SAM" id="MobiDB-lite"/>
    </source>
</evidence>
<name>A0A8S1NHU8_PARPR</name>
<keyword evidence="3" id="KW-1185">Reference proteome</keyword>
<evidence type="ECO:0000313" key="2">
    <source>
        <dbReference type="EMBL" id="CAD8091672.1"/>
    </source>
</evidence>
<dbReference type="Proteomes" id="UP000688137">
    <property type="component" value="Unassembled WGS sequence"/>
</dbReference>